<dbReference type="RefSeq" id="WP_093573078.1">
    <property type="nucleotide sequence ID" value="NZ_FOWC01000002.1"/>
</dbReference>
<feature type="coiled-coil region" evidence="1">
    <location>
        <begin position="98"/>
        <end position="125"/>
    </location>
</feature>
<dbReference type="STRING" id="112413.SAMN05421854_102504"/>
<dbReference type="OrthoDB" id="3624012at2"/>
<evidence type="ECO:0000256" key="1">
    <source>
        <dbReference type="SAM" id="Coils"/>
    </source>
</evidence>
<proteinExistence type="predicted"/>
<protein>
    <recommendedName>
        <fullName evidence="2">C2H2-type domain-containing protein</fullName>
    </recommendedName>
</protein>
<dbReference type="Proteomes" id="UP000199137">
    <property type="component" value="Unassembled WGS sequence"/>
</dbReference>
<name>A0A1I5IJ49_9PSEU</name>
<dbReference type="InterPro" id="IPR013087">
    <property type="entry name" value="Znf_C2H2_type"/>
</dbReference>
<sequence length="130" mass="13953">MTATEVGGVAVVSDEPTRAPFDAPGGKAVFWQQIRTLTLADGTTAFGCVHCDYTSANRNSIRPHLHRHNGKRRGAARTVKTAASSLSLADLIEKAEQIDALAADRDAWKARAREAEKKLRMLRNALGGAA</sequence>
<organism evidence="3 4">
    <name type="scientific">Amycolatopsis rubida</name>
    <dbReference type="NCBI Taxonomy" id="112413"/>
    <lineage>
        <taxon>Bacteria</taxon>
        <taxon>Bacillati</taxon>
        <taxon>Actinomycetota</taxon>
        <taxon>Actinomycetes</taxon>
        <taxon>Pseudonocardiales</taxon>
        <taxon>Pseudonocardiaceae</taxon>
        <taxon>Amycolatopsis</taxon>
    </lineage>
</organism>
<keyword evidence="1" id="KW-0175">Coiled coil</keyword>
<reference evidence="4" key="1">
    <citation type="submission" date="2016-10" db="EMBL/GenBank/DDBJ databases">
        <authorList>
            <person name="Varghese N."/>
            <person name="Submissions S."/>
        </authorList>
    </citation>
    <scope>NUCLEOTIDE SEQUENCE [LARGE SCALE GENOMIC DNA]</scope>
    <source>
        <strain evidence="4">DSM 44637</strain>
    </source>
</reference>
<evidence type="ECO:0000313" key="3">
    <source>
        <dbReference type="EMBL" id="SFO60597.1"/>
    </source>
</evidence>
<accession>A0A1I5IJ49</accession>
<gene>
    <name evidence="3" type="ORF">SAMN05421854_102504</name>
</gene>
<evidence type="ECO:0000313" key="4">
    <source>
        <dbReference type="Proteomes" id="UP000199137"/>
    </source>
</evidence>
<feature type="domain" description="C2H2-type" evidence="2">
    <location>
        <begin position="46"/>
        <end position="73"/>
    </location>
</feature>
<evidence type="ECO:0000259" key="2">
    <source>
        <dbReference type="PROSITE" id="PS50157"/>
    </source>
</evidence>
<dbReference type="AlphaFoldDB" id="A0A1I5IJ49"/>
<dbReference type="EMBL" id="FOWC01000002">
    <property type="protein sequence ID" value="SFO60597.1"/>
    <property type="molecule type" value="Genomic_DNA"/>
</dbReference>
<dbReference type="PROSITE" id="PS50157">
    <property type="entry name" value="ZINC_FINGER_C2H2_2"/>
    <property type="match status" value="1"/>
</dbReference>